<keyword evidence="2" id="KW-1185">Reference proteome</keyword>
<dbReference type="EMBL" id="JARBHB010000004">
    <property type="protein sequence ID" value="KAJ8885286.1"/>
    <property type="molecule type" value="Genomic_DNA"/>
</dbReference>
<evidence type="ECO:0000313" key="1">
    <source>
        <dbReference type="EMBL" id="KAJ8885286.1"/>
    </source>
</evidence>
<proteinExistence type="predicted"/>
<evidence type="ECO:0000313" key="2">
    <source>
        <dbReference type="Proteomes" id="UP001159363"/>
    </source>
</evidence>
<name>A0ABQ9HLQ0_9NEOP</name>
<dbReference type="Proteomes" id="UP001159363">
    <property type="component" value="Chromosome X"/>
</dbReference>
<reference evidence="1 2" key="1">
    <citation type="submission" date="2023-02" db="EMBL/GenBank/DDBJ databases">
        <title>LHISI_Scaffold_Assembly.</title>
        <authorList>
            <person name="Stuart O.P."/>
            <person name="Cleave R."/>
            <person name="Magrath M.J.L."/>
            <person name="Mikheyev A.S."/>
        </authorList>
    </citation>
    <scope>NUCLEOTIDE SEQUENCE [LARGE SCALE GENOMIC DNA]</scope>
    <source>
        <strain evidence="1">Daus_M_001</strain>
        <tissue evidence="1">Leg muscle</tissue>
    </source>
</reference>
<comment type="caution">
    <text evidence="1">The sequence shown here is derived from an EMBL/GenBank/DDBJ whole genome shotgun (WGS) entry which is preliminary data.</text>
</comment>
<gene>
    <name evidence="1" type="ORF">PR048_011483</name>
</gene>
<organism evidence="1 2">
    <name type="scientific">Dryococelus australis</name>
    <dbReference type="NCBI Taxonomy" id="614101"/>
    <lineage>
        <taxon>Eukaryota</taxon>
        <taxon>Metazoa</taxon>
        <taxon>Ecdysozoa</taxon>
        <taxon>Arthropoda</taxon>
        <taxon>Hexapoda</taxon>
        <taxon>Insecta</taxon>
        <taxon>Pterygota</taxon>
        <taxon>Neoptera</taxon>
        <taxon>Polyneoptera</taxon>
        <taxon>Phasmatodea</taxon>
        <taxon>Verophasmatodea</taxon>
        <taxon>Anareolatae</taxon>
        <taxon>Phasmatidae</taxon>
        <taxon>Eurycanthinae</taxon>
        <taxon>Dryococelus</taxon>
    </lineage>
</organism>
<sequence length="188" mass="21706">MNQYIWVELADMLLEYRAVQGYGRKACTMYASMYDDTTTHFLPFTKAHGIQEQLPNGNMIQYTDDVGRIPLLPSKRHHQPKSEPLPTKRMQAKELLFGCFASNNCILITCIRYKWQIQQVQTIILVSYNSLGGTYNSVICRNVFQSPYCGWTRHALHMTVFLRPGIATCRWKETHITPAYKAISCSFL</sequence>
<accession>A0ABQ9HLQ0</accession>
<protein>
    <submittedName>
        <fullName evidence="1">Uncharacterized protein</fullName>
    </submittedName>
</protein>